<feature type="transmembrane region" description="Helical" evidence="7">
    <location>
        <begin position="170"/>
        <end position="193"/>
    </location>
</feature>
<comment type="subcellular location">
    <subcellularLocation>
        <location evidence="1 7">Cell membrane</location>
        <topology evidence="1 7">Multi-pass membrane protein</topology>
    </subcellularLocation>
</comment>
<keyword evidence="4 7" id="KW-0812">Transmembrane</keyword>
<dbReference type="SUPFAM" id="SSF161098">
    <property type="entry name" value="MetI-like"/>
    <property type="match status" value="1"/>
</dbReference>
<reference evidence="9 10" key="1">
    <citation type="journal article" date="2007" name="Int. J. Syst. Evol. Microbiol.">
        <title>Paenibacillus ginsengarvi sp. nov., isolated from soil from ginseng cultivation.</title>
        <authorList>
            <person name="Yoon M.H."/>
            <person name="Ten L.N."/>
            <person name="Im W.T."/>
        </authorList>
    </citation>
    <scope>NUCLEOTIDE SEQUENCE [LARGE SCALE GENOMIC DNA]</scope>
    <source>
        <strain evidence="9 10">KCTC 13059</strain>
    </source>
</reference>
<keyword evidence="3" id="KW-1003">Cell membrane</keyword>
<dbReference type="InterPro" id="IPR000515">
    <property type="entry name" value="MetI-like"/>
</dbReference>
<keyword evidence="5 7" id="KW-1133">Transmembrane helix</keyword>
<keyword evidence="2 7" id="KW-0813">Transport</keyword>
<keyword evidence="6 7" id="KW-0472">Membrane</keyword>
<dbReference type="PANTHER" id="PTHR43227">
    <property type="entry name" value="BLL4140 PROTEIN"/>
    <property type="match status" value="1"/>
</dbReference>
<dbReference type="InterPro" id="IPR035906">
    <property type="entry name" value="MetI-like_sf"/>
</dbReference>
<sequence>MSASEGPLMLKRVRRRDNVHLYLIMLPVLLHIFIFSYIPMYGIIIAFQNYYPGRPFLSFDGSVDWVGFKHFIDFFTGPYFTRLMRNTFVLSFFFLIFGFWVPILFALLLNELRSGLFKKFVQTSSYLPHFISNVVVAGMVLSFIDPAGIVNSFIKWLGGEAIAFGTEPKYFAAIYTISTIWKSFGWSSILYLAAMSSIDPHLYEAARLDGANRFQQMLRITLPSIRPTIFILLIFAIGSLFSANSEFIMLIYNPSLYETADVIGTYLYRDGLLGGNFSSGAAIGLFTGILNFTLLFSANALSRKYSDYALW</sequence>
<evidence type="ECO:0000256" key="3">
    <source>
        <dbReference type="ARBA" id="ARBA00022475"/>
    </source>
</evidence>
<feature type="transmembrane region" description="Helical" evidence="7">
    <location>
        <begin position="88"/>
        <end position="109"/>
    </location>
</feature>
<name>A0A3B0CU04_9BACL</name>
<dbReference type="AlphaFoldDB" id="A0A3B0CU04"/>
<dbReference type="OrthoDB" id="9785836at2"/>
<proteinExistence type="inferred from homology"/>
<comment type="caution">
    <text evidence="9">The sequence shown here is derived from an EMBL/GenBank/DDBJ whole genome shotgun (WGS) entry which is preliminary data.</text>
</comment>
<dbReference type="GO" id="GO:0005886">
    <property type="term" value="C:plasma membrane"/>
    <property type="evidence" value="ECO:0007669"/>
    <property type="project" value="UniProtKB-SubCell"/>
</dbReference>
<feature type="transmembrane region" description="Helical" evidence="7">
    <location>
        <begin position="130"/>
        <end position="150"/>
    </location>
</feature>
<evidence type="ECO:0000313" key="10">
    <source>
        <dbReference type="Proteomes" id="UP000282311"/>
    </source>
</evidence>
<evidence type="ECO:0000256" key="4">
    <source>
        <dbReference type="ARBA" id="ARBA00022692"/>
    </source>
</evidence>
<dbReference type="GO" id="GO:0055085">
    <property type="term" value="P:transmembrane transport"/>
    <property type="evidence" value="ECO:0007669"/>
    <property type="project" value="InterPro"/>
</dbReference>
<feature type="transmembrane region" description="Helical" evidence="7">
    <location>
        <begin position="21"/>
        <end position="47"/>
    </location>
</feature>
<evidence type="ECO:0000256" key="1">
    <source>
        <dbReference type="ARBA" id="ARBA00004651"/>
    </source>
</evidence>
<evidence type="ECO:0000256" key="5">
    <source>
        <dbReference type="ARBA" id="ARBA00022989"/>
    </source>
</evidence>
<feature type="domain" description="ABC transmembrane type-1" evidence="8">
    <location>
        <begin position="84"/>
        <end position="298"/>
    </location>
</feature>
<dbReference type="EMBL" id="RBAH01000002">
    <property type="protein sequence ID" value="RKN86146.1"/>
    <property type="molecule type" value="Genomic_DNA"/>
</dbReference>
<dbReference type="CDD" id="cd06261">
    <property type="entry name" value="TM_PBP2"/>
    <property type="match status" value="1"/>
</dbReference>
<keyword evidence="10" id="KW-1185">Reference proteome</keyword>
<dbReference type="Proteomes" id="UP000282311">
    <property type="component" value="Unassembled WGS sequence"/>
</dbReference>
<dbReference type="PROSITE" id="PS50928">
    <property type="entry name" value="ABC_TM1"/>
    <property type="match status" value="1"/>
</dbReference>
<dbReference type="PANTHER" id="PTHR43227:SF11">
    <property type="entry name" value="BLL4140 PROTEIN"/>
    <property type="match status" value="1"/>
</dbReference>
<evidence type="ECO:0000259" key="8">
    <source>
        <dbReference type="PROSITE" id="PS50928"/>
    </source>
</evidence>
<evidence type="ECO:0000256" key="6">
    <source>
        <dbReference type="ARBA" id="ARBA00023136"/>
    </source>
</evidence>
<dbReference type="Pfam" id="PF00528">
    <property type="entry name" value="BPD_transp_1"/>
    <property type="match status" value="1"/>
</dbReference>
<organism evidence="9 10">
    <name type="scientific">Paenibacillus ginsengarvi</name>
    <dbReference type="NCBI Taxonomy" id="400777"/>
    <lineage>
        <taxon>Bacteria</taxon>
        <taxon>Bacillati</taxon>
        <taxon>Bacillota</taxon>
        <taxon>Bacilli</taxon>
        <taxon>Bacillales</taxon>
        <taxon>Paenibacillaceae</taxon>
        <taxon>Paenibacillus</taxon>
    </lineage>
</organism>
<feature type="transmembrane region" description="Helical" evidence="7">
    <location>
        <begin position="272"/>
        <end position="296"/>
    </location>
</feature>
<protein>
    <submittedName>
        <fullName evidence="9">Sugar ABC transporter permease</fullName>
    </submittedName>
</protein>
<gene>
    <name evidence="9" type="ORF">D7M11_03810</name>
</gene>
<evidence type="ECO:0000256" key="7">
    <source>
        <dbReference type="RuleBase" id="RU363032"/>
    </source>
</evidence>
<evidence type="ECO:0000313" key="9">
    <source>
        <dbReference type="EMBL" id="RKN86146.1"/>
    </source>
</evidence>
<feature type="transmembrane region" description="Helical" evidence="7">
    <location>
        <begin position="229"/>
        <end position="252"/>
    </location>
</feature>
<comment type="similarity">
    <text evidence="7">Belongs to the binding-protein-dependent transport system permease family.</text>
</comment>
<accession>A0A3B0CU04</accession>
<dbReference type="Gene3D" id="1.10.3720.10">
    <property type="entry name" value="MetI-like"/>
    <property type="match status" value="1"/>
</dbReference>
<dbReference type="InterPro" id="IPR050809">
    <property type="entry name" value="UgpAE/MalFG_permease"/>
</dbReference>
<evidence type="ECO:0000256" key="2">
    <source>
        <dbReference type="ARBA" id="ARBA00022448"/>
    </source>
</evidence>